<keyword evidence="4 8" id="KW-0285">Flavoprotein</keyword>
<dbReference type="PROSITE" id="PS00691">
    <property type="entry name" value="DNA_PHOTOLYASES_1_2"/>
    <property type="match status" value="1"/>
</dbReference>
<evidence type="ECO:0000313" key="13">
    <source>
        <dbReference type="Proteomes" id="UP001301140"/>
    </source>
</evidence>
<dbReference type="PROSITE" id="PS00394">
    <property type="entry name" value="DNA_PHOTOLYASES_1_1"/>
    <property type="match status" value="1"/>
</dbReference>
<dbReference type="GO" id="GO:0003677">
    <property type="term" value="F:DNA binding"/>
    <property type="evidence" value="ECO:0007669"/>
    <property type="project" value="TreeGrafter"/>
</dbReference>
<dbReference type="SUPFAM" id="SSF48173">
    <property type="entry name" value="Cryptochrome/photolyase FAD-binding domain"/>
    <property type="match status" value="1"/>
</dbReference>
<comment type="cofactor">
    <cofactor evidence="1">
        <name>(6R)-5,10-methylene-5,6,7,8-tetrahydrofolate</name>
        <dbReference type="ChEBI" id="CHEBI:15636"/>
    </cofactor>
</comment>
<evidence type="ECO:0000256" key="6">
    <source>
        <dbReference type="ARBA" id="ARBA00022991"/>
    </source>
</evidence>
<dbReference type="FunFam" id="1.10.579.10:FF:000003">
    <property type="entry name" value="Deoxyribodipyrimidine photo-lyase"/>
    <property type="match status" value="1"/>
</dbReference>
<evidence type="ECO:0000313" key="12">
    <source>
        <dbReference type="EMBL" id="MDF1586791.1"/>
    </source>
</evidence>
<dbReference type="Gene3D" id="1.25.40.80">
    <property type="match status" value="1"/>
</dbReference>
<dbReference type="InterPro" id="IPR036134">
    <property type="entry name" value="Crypto/Photolyase_FAD-like_sf"/>
</dbReference>
<sequence length="481" mass="54357">MAASEPALVWFRQDLRLADNPALVAAARSGRPVLAAFVLDDESPGVRPAGGASRWWLHHSLEALAAALQERGVRLVLRRGPAEREIRAVAAEIGVREVFWSRRYEPWSIAVERRLEEVLASDGIELRTGNALLAFEPWEIAQKGGGPYKVFTPYWRAWSERGAPPAPLPAPGRLEGFAGKVTGDALADWALLPHKPDWAGGLRETWTPGEASALDAAETFLDGPVLGYAQGRDRPAGPGTSRLSPHLHWGEISPRQLWHAARLRCLEDETRWGRMLPFIRQLAWRDFAYHSLWHFPDLAERPMRPEFERFPWRDDEAGFRAWSRGRTGYPMVDAGMRELWHTGWMHNRLRMITASFLVKDLLIPWQRGEAWFRDTLCDADCANNAMGWQWVAGCGIDTAPFFRIFNPVTQGERHDPEGSYVRQWVPELARLPKKWIHNPSAAPPAVLREAGVTLGRDYPEPIVDHARARERALEAYGEVRG</sequence>
<feature type="binding site" evidence="8">
    <location>
        <begin position="240"/>
        <end position="244"/>
    </location>
    <ligand>
        <name>FAD</name>
        <dbReference type="ChEBI" id="CHEBI:57692"/>
    </ligand>
</feature>
<comment type="caution">
    <text evidence="12">The sequence shown here is derived from an EMBL/GenBank/DDBJ whole genome shotgun (WGS) entry which is preliminary data.</text>
</comment>
<evidence type="ECO:0000256" key="5">
    <source>
        <dbReference type="ARBA" id="ARBA00022827"/>
    </source>
</evidence>
<evidence type="ECO:0000256" key="4">
    <source>
        <dbReference type="ARBA" id="ARBA00022630"/>
    </source>
</evidence>
<dbReference type="Proteomes" id="UP001301140">
    <property type="component" value="Unassembled WGS sequence"/>
</dbReference>
<evidence type="ECO:0000256" key="9">
    <source>
        <dbReference type="PIRSR" id="PIRSR602081-2"/>
    </source>
</evidence>
<dbReference type="PRINTS" id="PR00147">
    <property type="entry name" value="DNAPHOTLYASE"/>
</dbReference>
<dbReference type="GO" id="GO:0071949">
    <property type="term" value="F:FAD binding"/>
    <property type="evidence" value="ECO:0007669"/>
    <property type="project" value="TreeGrafter"/>
</dbReference>
<keyword evidence="6 10" id="KW-0157">Chromophore</keyword>
<dbReference type="EC" id="4.1.99.3" evidence="2"/>
<dbReference type="GO" id="GO:0009416">
    <property type="term" value="P:response to light stimulus"/>
    <property type="evidence" value="ECO:0007669"/>
    <property type="project" value="TreeGrafter"/>
</dbReference>
<feature type="binding site" evidence="8">
    <location>
        <position position="228"/>
    </location>
    <ligand>
        <name>FAD</name>
        <dbReference type="ChEBI" id="CHEBI:57692"/>
    </ligand>
</feature>
<evidence type="ECO:0000256" key="3">
    <source>
        <dbReference type="ARBA" id="ARBA00014046"/>
    </source>
</evidence>
<dbReference type="InterPro" id="IPR036155">
    <property type="entry name" value="Crypto/Photolyase_N_sf"/>
</dbReference>
<keyword evidence="13" id="KW-1185">Reference proteome</keyword>
<dbReference type="GO" id="GO:0000719">
    <property type="term" value="P:photoreactive repair"/>
    <property type="evidence" value="ECO:0007669"/>
    <property type="project" value="UniProtKB-ARBA"/>
</dbReference>
<feature type="domain" description="Photolyase/cryptochrome alpha/beta" evidence="11">
    <location>
        <begin position="5"/>
        <end position="134"/>
    </location>
</feature>
<comment type="similarity">
    <text evidence="10">Belongs to the DNA photolyase family.</text>
</comment>
<organism evidence="12 13">
    <name type="scientific">Marinimicrococcus flavescens</name>
    <dbReference type="NCBI Taxonomy" id="3031815"/>
    <lineage>
        <taxon>Bacteria</taxon>
        <taxon>Pseudomonadati</taxon>
        <taxon>Pseudomonadota</taxon>
        <taxon>Alphaproteobacteria</taxon>
        <taxon>Geminicoccales</taxon>
        <taxon>Geminicoccaceae</taxon>
        <taxon>Marinimicrococcus</taxon>
    </lineage>
</organism>
<dbReference type="InterPro" id="IPR014729">
    <property type="entry name" value="Rossmann-like_a/b/a_fold"/>
</dbReference>
<dbReference type="PANTHER" id="PTHR11455">
    <property type="entry name" value="CRYPTOCHROME"/>
    <property type="match status" value="1"/>
</dbReference>
<dbReference type="PANTHER" id="PTHR11455:SF9">
    <property type="entry name" value="CRYPTOCHROME CIRCADIAN CLOCK 5 ISOFORM X1"/>
    <property type="match status" value="1"/>
</dbReference>
<dbReference type="Gene3D" id="1.10.579.10">
    <property type="entry name" value="DNA Cyclobutane Dipyrimidine Photolyase, subunit A, domain 3"/>
    <property type="match status" value="1"/>
</dbReference>
<name>A0AAP3XRS6_9PROT</name>
<evidence type="ECO:0000259" key="11">
    <source>
        <dbReference type="PROSITE" id="PS51645"/>
    </source>
</evidence>
<keyword evidence="5 8" id="KW-0274">FAD</keyword>
<evidence type="ECO:0000256" key="10">
    <source>
        <dbReference type="RuleBase" id="RU004182"/>
    </source>
</evidence>
<dbReference type="Pfam" id="PF03441">
    <property type="entry name" value="FAD_binding_7"/>
    <property type="match status" value="1"/>
</dbReference>
<dbReference type="SUPFAM" id="SSF52425">
    <property type="entry name" value="Cryptochrome/photolyase, N-terminal domain"/>
    <property type="match status" value="1"/>
</dbReference>
<dbReference type="GO" id="GO:0003904">
    <property type="term" value="F:deoxyribodipyrimidine photo-lyase activity"/>
    <property type="evidence" value="ECO:0007669"/>
    <property type="project" value="UniProtKB-EC"/>
</dbReference>
<dbReference type="Pfam" id="PF00875">
    <property type="entry name" value="DNA_photolyase"/>
    <property type="match status" value="1"/>
</dbReference>
<gene>
    <name evidence="12" type="ORF">PZ740_10400</name>
</gene>
<feature type="binding site" evidence="8">
    <location>
        <begin position="378"/>
        <end position="380"/>
    </location>
    <ligand>
        <name>FAD</name>
        <dbReference type="ChEBI" id="CHEBI:57692"/>
    </ligand>
</feature>
<dbReference type="InterPro" id="IPR006050">
    <property type="entry name" value="DNA_photolyase_N"/>
</dbReference>
<proteinExistence type="inferred from homology"/>
<protein>
    <recommendedName>
        <fullName evidence="3">Deoxyribodipyrimidine photo-lyase</fullName>
        <ecNumber evidence="2">4.1.99.3</ecNumber>
    </recommendedName>
</protein>
<reference evidence="12 13" key="1">
    <citation type="submission" date="2023-03" db="EMBL/GenBank/DDBJ databases">
        <title>YIM 152171 draft genome.</title>
        <authorList>
            <person name="Yang Z."/>
        </authorList>
    </citation>
    <scope>NUCLEOTIDE SEQUENCE [LARGE SCALE GENOMIC DNA]</scope>
    <source>
        <strain evidence="12 13">YIM 152171</strain>
    </source>
</reference>
<feature type="site" description="Electron transfer via tryptophanyl radical" evidence="9">
    <location>
        <position position="365"/>
    </location>
</feature>
<dbReference type="PROSITE" id="PS51645">
    <property type="entry name" value="PHR_CRY_ALPHA_BETA"/>
    <property type="match status" value="1"/>
</dbReference>
<dbReference type="InterPro" id="IPR002081">
    <property type="entry name" value="Cryptochrome/DNA_photolyase_1"/>
</dbReference>
<feature type="site" description="Electron transfer via tryptophanyl radical" evidence="9">
    <location>
        <position position="388"/>
    </location>
</feature>
<evidence type="ECO:0000256" key="2">
    <source>
        <dbReference type="ARBA" id="ARBA00013149"/>
    </source>
</evidence>
<feature type="site" description="Electron transfer via tryptophanyl radical" evidence="9">
    <location>
        <position position="312"/>
    </location>
</feature>
<dbReference type="AlphaFoldDB" id="A0AAP3XRS6"/>
<accession>A0AAP3XRS6</accession>
<feature type="binding site" evidence="8">
    <location>
        <position position="278"/>
    </location>
    <ligand>
        <name>FAD</name>
        <dbReference type="ChEBI" id="CHEBI:57692"/>
    </ligand>
</feature>
<dbReference type="EMBL" id="JARGEQ010000092">
    <property type="protein sequence ID" value="MDF1586791.1"/>
    <property type="molecule type" value="Genomic_DNA"/>
</dbReference>
<evidence type="ECO:0000256" key="7">
    <source>
        <dbReference type="ARBA" id="ARBA00033999"/>
    </source>
</evidence>
<dbReference type="InterPro" id="IPR005101">
    <property type="entry name" value="Cryptochr/Photolyase_FAD-bd"/>
</dbReference>
<dbReference type="Gene3D" id="3.40.50.620">
    <property type="entry name" value="HUPs"/>
    <property type="match status" value="1"/>
</dbReference>
<evidence type="ECO:0000256" key="1">
    <source>
        <dbReference type="ARBA" id="ARBA00001932"/>
    </source>
</evidence>
<evidence type="ECO:0000256" key="8">
    <source>
        <dbReference type="PIRSR" id="PIRSR602081-1"/>
    </source>
</evidence>
<comment type="catalytic activity">
    <reaction evidence="7">
        <text>cyclobutadipyrimidine (in DNA) = 2 pyrimidine residues (in DNA).</text>
        <dbReference type="EC" id="4.1.99.3"/>
    </reaction>
</comment>
<dbReference type="InterPro" id="IPR018394">
    <property type="entry name" value="DNA_photolyase_1_CS_C"/>
</dbReference>
<comment type="cofactor">
    <cofactor evidence="8">
        <name>FAD</name>
        <dbReference type="ChEBI" id="CHEBI:57692"/>
    </cofactor>
    <text evidence="8">Binds 1 FAD per subunit.</text>
</comment>